<gene>
    <name evidence="2" type="ORF">L484_011725</name>
</gene>
<feature type="compositionally biased region" description="Polar residues" evidence="1">
    <location>
        <begin position="874"/>
        <end position="909"/>
    </location>
</feature>
<dbReference type="PANTHER" id="PTHR31008">
    <property type="entry name" value="COP1-INTERACTING PROTEIN-RELATED"/>
    <property type="match status" value="1"/>
</dbReference>
<accession>W9RJ59</accession>
<dbReference type="EMBL" id="KE345093">
    <property type="protein sequence ID" value="EXB93730.1"/>
    <property type="molecule type" value="Genomic_DNA"/>
</dbReference>
<organism evidence="2 3">
    <name type="scientific">Morus notabilis</name>
    <dbReference type="NCBI Taxonomy" id="981085"/>
    <lineage>
        <taxon>Eukaryota</taxon>
        <taxon>Viridiplantae</taxon>
        <taxon>Streptophyta</taxon>
        <taxon>Embryophyta</taxon>
        <taxon>Tracheophyta</taxon>
        <taxon>Spermatophyta</taxon>
        <taxon>Magnoliopsida</taxon>
        <taxon>eudicotyledons</taxon>
        <taxon>Gunneridae</taxon>
        <taxon>Pentapetalae</taxon>
        <taxon>rosids</taxon>
        <taxon>fabids</taxon>
        <taxon>Rosales</taxon>
        <taxon>Moraceae</taxon>
        <taxon>Moreae</taxon>
        <taxon>Morus</taxon>
    </lineage>
</organism>
<feature type="compositionally biased region" description="Polar residues" evidence="1">
    <location>
        <begin position="1220"/>
        <end position="1237"/>
    </location>
</feature>
<protein>
    <recommendedName>
        <fullName evidence="4">COP1-interacting protein 7</fullName>
    </recommendedName>
</protein>
<feature type="compositionally biased region" description="Basic and acidic residues" evidence="1">
    <location>
        <begin position="1021"/>
        <end position="1036"/>
    </location>
</feature>
<feature type="compositionally biased region" description="Basic and acidic residues" evidence="1">
    <location>
        <begin position="576"/>
        <end position="588"/>
    </location>
</feature>
<feature type="region of interest" description="Disordered" evidence="1">
    <location>
        <begin position="527"/>
        <end position="559"/>
    </location>
</feature>
<proteinExistence type="predicted"/>
<feature type="compositionally biased region" description="Basic and acidic residues" evidence="1">
    <location>
        <begin position="988"/>
        <end position="1006"/>
    </location>
</feature>
<feature type="region of interest" description="Disordered" evidence="1">
    <location>
        <begin position="574"/>
        <end position="596"/>
    </location>
</feature>
<evidence type="ECO:0000313" key="3">
    <source>
        <dbReference type="Proteomes" id="UP000030645"/>
    </source>
</evidence>
<dbReference type="KEGG" id="mnt:21394968"/>
<evidence type="ECO:0000313" key="2">
    <source>
        <dbReference type="EMBL" id="EXB93730.1"/>
    </source>
</evidence>
<feature type="compositionally biased region" description="Polar residues" evidence="1">
    <location>
        <begin position="113"/>
        <end position="122"/>
    </location>
</feature>
<feature type="compositionally biased region" description="Basic and acidic residues" evidence="1">
    <location>
        <begin position="395"/>
        <end position="414"/>
    </location>
</feature>
<dbReference type="eggNOG" id="ENOG502QUP9">
    <property type="taxonomic scope" value="Eukaryota"/>
</dbReference>
<feature type="region of interest" description="Disordered" evidence="1">
    <location>
        <begin position="283"/>
        <end position="309"/>
    </location>
</feature>
<feature type="compositionally biased region" description="Basic and acidic residues" evidence="1">
    <location>
        <begin position="961"/>
        <end position="981"/>
    </location>
</feature>
<dbReference type="STRING" id="981085.W9RJ59"/>
<sequence length="1278" mass="140200">MKSSTRLDSAVFQLTPTRTRCDLVISANGKTEKIASGLLNPFLAHLKTAQEQMAKGGYSIILEPEPGSDVSWFTKGTVERFVRFVSTPEVLERVYTLESEILQIEEAIAIQGNNETAPSTVEESPAKPTESIEGNRSLLDSGDEKAIVLYKPGVHPPESNESAAQEGNSKVQLLKVLETRKTVLQKEQGMAFARAVAAGFDIDNISPLMSFSVCFGASRLMDACKRFKELWKKKHESGQWLEIEAAEAMSSRSDFSAMNASGIMLSSVAKSWPESHAEFALESNGKSSSLISTDEKPALEHQPPPGPQEYFQGQFPHQMFPPWPIHSPPGTVPVFQAYPMQGMPYYQNYPGAGPFYQPPYPAVEDPRLNPGQRMGQKRHSMDSTNGNVESETWEIDAHRTRSSDDAELEKEPRKRGSRSGKKQSGVVVIRNINYIASKGQNDSEDESRSGSDAEIDEEDRAGGSEMRHKNSSRSSKRKENNVRSSANEEEIAFGKEADGGHWQAFQNFLLRDADEDKHAGDQSMFSMENKVHSKRRQNKGGEDPVLFGGQDIGGSHNGGTMDMQKMSGNMTRVRRSSTDEPMISRRDGSTGATEGQGDVFASEIKGRRVCYGRSTNEDFMIDRQSGFTGSSDPLAVNGFERGTNNVDRRSSQNIDDASYIVPLRSTSGQVGNDNINAIHMDSELPSASQKSGNQVNYEPEELTMMPQREAENGAIGYDPALDYEMQAHTADGAPLNKRNKEVATDVKQGSKKPDKGPKSKLLADDKKKNVGPIRKARPSKLSPLDEARARAEKLRTYKADLQKTKKEKEEADLKRLEALKIERQKRIASRAATIPAQPTRKLVPTKTSPSSLKGTKFSDSEPGPSSPLQRYPVRTSSMGSNDSQKTSKTSRLNAGNRSAGNRLTRSATSLPAAPKKESSGVASETKASMARIRRLSEPKMSSSHPISSLKARSAGPSSKSKLSDGSESKKISAIVNHDRSKAATLPELKIRTTKGPESKPTMKEVTQKGNLIKSSTTSEDAEAKRRNEKFSDHSEGDENPIIEKNIVMLECEKPSITAAQALEENLIAENKQIENFKIGENTKGVSDYAAICAPVSKITRDTTNGESTQRRINEQTTYEAATGDAKKELPKVSGIDITEKPYQAPYARVSSLEDPCTKNSEYGKAALTNLEPVATSSVTIQAQLFDSRNLKLEKIPESVVKTQVKESSKGFRRLLKFGRKNNSSGGESHSELDNGSVNGLEADDNGTGTSTDATSEGNIRYALVHHMEHIYRKLTEHD</sequence>
<feature type="region of interest" description="Disordered" evidence="1">
    <location>
        <begin position="729"/>
        <end position="787"/>
    </location>
</feature>
<feature type="compositionally biased region" description="Polar residues" evidence="1">
    <location>
        <begin position="1246"/>
        <end position="1256"/>
    </location>
</feature>
<reference evidence="3" key="1">
    <citation type="submission" date="2013-01" db="EMBL/GenBank/DDBJ databases">
        <title>Draft Genome Sequence of a Mulberry Tree, Morus notabilis C.K. Schneid.</title>
        <authorList>
            <person name="He N."/>
            <person name="Zhao S."/>
        </authorList>
    </citation>
    <scope>NUCLEOTIDE SEQUENCE</scope>
</reference>
<feature type="region of interest" description="Disordered" evidence="1">
    <location>
        <begin position="1217"/>
        <end position="1256"/>
    </location>
</feature>
<feature type="compositionally biased region" description="Basic and acidic residues" evidence="1">
    <location>
        <begin position="751"/>
        <end position="768"/>
    </location>
</feature>
<dbReference type="PANTHER" id="PTHR31008:SF2">
    <property type="entry name" value="COP1-INTERACTING PROTEIN-LIKE PROTEIN"/>
    <property type="match status" value="1"/>
</dbReference>
<dbReference type="Proteomes" id="UP000030645">
    <property type="component" value="Unassembled WGS sequence"/>
</dbReference>
<name>W9RJ59_9ROSA</name>
<feature type="region of interest" description="Disordered" evidence="1">
    <location>
        <begin position="113"/>
        <end position="137"/>
    </location>
</feature>
<keyword evidence="3" id="KW-1185">Reference proteome</keyword>
<evidence type="ECO:0000256" key="1">
    <source>
        <dbReference type="SAM" id="MobiDB-lite"/>
    </source>
</evidence>
<dbReference type="AlphaFoldDB" id="W9RJ59"/>
<dbReference type="OrthoDB" id="1928292at2759"/>
<feature type="region of interest" description="Disordered" evidence="1">
    <location>
        <begin position="824"/>
        <end position="1041"/>
    </location>
</feature>
<feature type="compositionally biased region" description="Polar residues" evidence="1">
    <location>
        <begin position="1007"/>
        <end position="1018"/>
    </location>
</feature>
<feature type="region of interest" description="Disordered" evidence="1">
    <location>
        <begin position="437"/>
        <end position="498"/>
    </location>
</feature>
<evidence type="ECO:0008006" key="4">
    <source>
        <dbReference type="Google" id="ProtNLM"/>
    </source>
</evidence>
<feature type="region of interest" description="Disordered" evidence="1">
    <location>
        <begin position="357"/>
        <end position="425"/>
    </location>
</feature>